<proteinExistence type="predicted"/>
<evidence type="ECO:0000313" key="3">
    <source>
        <dbReference type="Proteomes" id="UP001230005"/>
    </source>
</evidence>
<dbReference type="Proteomes" id="UP001230005">
    <property type="component" value="Unassembled WGS sequence"/>
</dbReference>
<protein>
    <submittedName>
        <fullName evidence="2">Pimeloyl-ACP methyl ester carboxylesterase</fullName>
    </submittedName>
</protein>
<name>A0ABU0A0Q9_9BACI</name>
<dbReference type="Pfam" id="PF00561">
    <property type="entry name" value="Abhydrolase_1"/>
    <property type="match status" value="1"/>
</dbReference>
<dbReference type="InterPro" id="IPR000073">
    <property type="entry name" value="AB_hydrolase_1"/>
</dbReference>
<dbReference type="SUPFAM" id="SSF53474">
    <property type="entry name" value="alpha/beta-Hydrolases"/>
    <property type="match status" value="1"/>
</dbReference>
<feature type="domain" description="AB hydrolase-1" evidence="1">
    <location>
        <begin position="23"/>
        <end position="139"/>
    </location>
</feature>
<gene>
    <name evidence="2" type="ORF">J2S74_003718</name>
</gene>
<keyword evidence="3" id="KW-1185">Reference proteome</keyword>
<dbReference type="PANTHER" id="PTHR43798:SF33">
    <property type="entry name" value="HYDROLASE, PUTATIVE (AFU_ORTHOLOGUE AFUA_2G14860)-RELATED"/>
    <property type="match status" value="1"/>
</dbReference>
<dbReference type="InterPro" id="IPR050266">
    <property type="entry name" value="AB_hydrolase_sf"/>
</dbReference>
<dbReference type="EMBL" id="JAUSUG010000016">
    <property type="protein sequence ID" value="MDQ0256298.1"/>
    <property type="molecule type" value="Genomic_DNA"/>
</dbReference>
<reference evidence="2 3" key="1">
    <citation type="submission" date="2023-07" db="EMBL/GenBank/DDBJ databases">
        <title>Genomic Encyclopedia of Type Strains, Phase IV (KMG-IV): sequencing the most valuable type-strain genomes for metagenomic binning, comparative biology and taxonomic classification.</title>
        <authorList>
            <person name="Goeker M."/>
        </authorList>
    </citation>
    <scope>NUCLEOTIDE SEQUENCE [LARGE SCALE GENOMIC DNA]</scope>
    <source>
        <strain evidence="2 3">DSM 9768</strain>
    </source>
</reference>
<dbReference type="PRINTS" id="PR00111">
    <property type="entry name" value="ABHYDROLASE"/>
</dbReference>
<accession>A0ABU0A0Q9</accession>
<sequence length="263" mass="29966">MKRHFFQYGNGNIHYHHTGDGKVILLLHEMPLSSEVFLPMFPFLKDDFCIIAPDYPGFGESSQPENPLTFKEVASLFFDMLDNFGVDSFVIYGVHGGASLGIEMAVQQPDRVESLILSGVPLFTEEERKLFHQKLPKFLIKEDGSHLQEWWKYFEEKFKPAISKEMIHKGVQQIIKAGKNYEWGYREAFNYDPGNGLSIIQLPILLLTANGDVLVDKNKDVLKLTNQVVHEWIVDVPGQLSQRIPEKTSALIKKFLNGVEVDG</sequence>
<comment type="caution">
    <text evidence="2">The sequence shown here is derived from an EMBL/GenBank/DDBJ whole genome shotgun (WGS) entry which is preliminary data.</text>
</comment>
<evidence type="ECO:0000313" key="2">
    <source>
        <dbReference type="EMBL" id="MDQ0256298.1"/>
    </source>
</evidence>
<evidence type="ECO:0000259" key="1">
    <source>
        <dbReference type="Pfam" id="PF00561"/>
    </source>
</evidence>
<dbReference type="InterPro" id="IPR029058">
    <property type="entry name" value="AB_hydrolase_fold"/>
</dbReference>
<dbReference type="Gene3D" id="3.40.50.1820">
    <property type="entry name" value="alpha/beta hydrolase"/>
    <property type="match status" value="1"/>
</dbReference>
<organism evidence="2 3">
    <name type="scientific">Evansella vedderi</name>
    <dbReference type="NCBI Taxonomy" id="38282"/>
    <lineage>
        <taxon>Bacteria</taxon>
        <taxon>Bacillati</taxon>
        <taxon>Bacillota</taxon>
        <taxon>Bacilli</taxon>
        <taxon>Bacillales</taxon>
        <taxon>Bacillaceae</taxon>
        <taxon>Evansella</taxon>
    </lineage>
</organism>
<dbReference type="PANTHER" id="PTHR43798">
    <property type="entry name" value="MONOACYLGLYCEROL LIPASE"/>
    <property type="match status" value="1"/>
</dbReference>